<feature type="domain" description="Plastocyanin-like" evidence="2">
    <location>
        <begin position="169"/>
        <end position="311"/>
    </location>
</feature>
<keyword evidence="6" id="KW-1185">Reference proteome</keyword>
<accession>A0AAP0J4K1</accession>
<dbReference type="GO" id="GO:0016491">
    <property type="term" value="F:oxidoreductase activity"/>
    <property type="evidence" value="ECO:0007669"/>
    <property type="project" value="InterPro"/>
</dbReference>
<evidence type="ECO:0000259" key="2">
    <source>
        <dbReference type="Pfam" id="PF00394"/>
    </source>
</evidence>
<dbReference type="PANTHER" id="PTHR11709">
    <property type="entry name" value="MULTI-COPPER OXIDASE"/>
    <property type="match status" value="1"/>
</dbReference>
<feature type="domain" description="Plastocyanin-like" evidence="3">
    <location>
        <begin position="421"/>
        <end position="532"/>
    </location>
</feature>
<name>A0AAP0J4K1_9MAGN</name>
<evidence type="ECO:0008006" key="7">
    <source>
        <dbReference type="Google" id="ProtNLM"/>
    </source>
</evidence>
<evidence type="ECO:0000259" key="3">
    <source>
        <dbReference type="Pfam" id="PF07731"/>
    </source>
</evidence>
<dbReference type="EMBL" id="JBBNAG010000006">
    <property type="protein sequence ID" value="KAK9126570.1"/>
    <property type="molecule type" value="Genomic_DNA"/>
</dbReference>
<dbReference type="AlphaFoldDB" id="A0AAP0J4K1"/>
<dbReference type="GO" id="GO:0005507">
    <property type="term" value="F:copper ion binding"/>
    <property type="evidence" value="ECO:0007669"/>
    <property type="project" value="InterPro"/>
</dbReference>
<evidence type="ECO:0000259" key="4">
    <source>
        <dbReference type="Pfam" id="PF07732"/>
    </source>
</evidence>
<dbReference type="InterPro" id="IPR001117">
    <property type="entry name" value="Cu-oxidase_2nd"/>
</dbReference>
<dbReference type="Pfam" id="PF07731">
    <property type="entry name" value="Cu-oxidase_2"/>
    <property type="match status" value="1"/>
</dbReference>
<sequence>MACFGDKYSTLFVSVAALVAVLVFVSGVEGDYVYLEWNVSASLDRSPVSKDQPVITINGMFPGPLINCTTNDVIGVNVFNNLDEPLLITWNGIQQRLNSWQDGVSGTNCPIQPATNWTYEFQTKDQIGTFSYFPSINFLKAGGGFGPIRVNNRNVIKVPFPKPETEFDLLIGDWSTHSYKAVRESLSSKYGSLSTNFTCLLMNGKAPYSFPPTHDEYASFNVTRGKTYLFRISNVGTALSFNFRIDKHQLVLVETEGSYTNQITLDSLDIHVGQSYSVLLTTDNSISSYYIAATPTQTNIRVAGVGVLRYADSTTLPTGPLPIGPDPSDPEFSLNQARSIRWNLTAGAARPNPQGMFNVSNVTTSQTFLLHNTRTQLFHNTHYTINNVSYYTPRTPLKLSDYLNNGSGVFYPDLYPTNFTQRVAVNGTFVASGTHKEWLEIVFFNDLEAMDTWHLDGFGLFVVGYGHGLWTPMSRLTYNVYDPVVRSSVQVYPTGWTAVYVYLDNPGMWNLRSERLESWFLGQEMYVRVTDYDPDPARERAPPQNLLYCGIYHSPPPPQPPGPACDTVVSGASAAITR</sequence>
<dbReference type="SUPFAM" id="SSF49503">
    <property type="entry name" value="Cupredoxins"/>
    <property type="match status" value="3"/>
</dbReference>
<comment type="caution">
    <text evidence="5">The sequence shown here is derived from an EMBL/GenBank/DDBJ whole genome shotgun (WGS) entry which is preliminary data.</text>
</comment>
<dbReference type="Proteomes" id="UP001419268">
    <property type="component" value="Unassembled WGS sequence"/>
</dbReference>
<protein>
    <recommendedName>
        <fullName evidence="7">Monocopper oxidase-like protein SKU5</fullName>
    </recommendedName>
</protein>
<dbReference type="InterPro" id="IPR011706">
    <property type="entry name" value="Cu-oxidase_C"/>
</dbReference>
<proteinExistence type="inferred from homology"/>
<dbReference type="InterPro" id="IPR008972">
    <property type="entry name" value="Cupredoxin"/>
</dbReference>
<evidence type="ECO:0000313" key="6">
    <source>
        <dbReference type="Proteomes" id="UP001419268"/>
    </source>
</evidence>
<dbReference type="InterPro" id="IPR045087">
    <property type="entry name" value="Cu-oxidase_fam"/>
</dbReference>
<organism evidence="5 6">
    <name type="scientific">Stephania cephalantha</name>
    <dbReference type="NCBI Taxonomy" id="152367"/>
    <lineage>
        <taxon>Eukaryota</taxon>
        <taxon>Viridiplantae</taxon>
        <taxon>Streptophyta</taxon>
        <taxon>Embryophyta</taxon>
        <taxon>Tracheophyta</taxon>
        <taxon>Spermatophyta</taxon>
        <taxon>Magnoliopsida</taxon>
        <taxon>Ranunculales</taxon>
        <taxon>Menispermaceae</taxon>
        <taxon>Menispermoideae</taxon>
        <taxon>Cissampelideae</taxon>
        <taxon>Stephania</taxon>
    </lineage>
</organism>
<dbReference type="Gene3D" id="2.60.40.420">
    <property type="entry name" value="Cupredoxins - blue copper proteins"/>
    <property type="match status" value="3"/>
</dbReference>
<evidence type="ECO:0000256" key="1">
    <source>
        <dbReference type="ARBA" id="ARBA00010609"/>
    </source>
</evidence>
<feature type="domain" description="Plastocyanin-like" evidence="4">
    <location>
        <begin position="48"/>
        <end position="154"/>
    </location>
</feature>
<dbReference type="Pfam" id="PF07732">
    <property type="entry name" value="Cu-oxidase_3"/>
    <property type="match status" value="1"/>
</dbReference>
<dbReference type="PANTHER" id="PTHR11709:SF58">
    <property type="entry name" value="SKU5 SIMILAR 3"/>
    <property type="match status" value="1"/>
</dbReference>
<dbReference type="InterPro" id="IPR011707">
    <property type="entry name" value="Cu-oxidase-like_N"/>
</dbReference>
<comment type="similarity">
    <text evidence="1">Belongs to the multicopper oxidase family.</text>
</comment>
<gene>
    <name evidence="5" type="ORF">Scep_015416</name>
</gene>
<dbReference type="Pfam" id="PF00394">
    <property type="entry name" value="Cu-oxidase"/>
    <property type="match status" value="1"/>
</dbReference>
<dbReference type="GO" id="GO:0005886">
    <property type="term" value="C:plasma membrane"/>
    <property type="evidence" value="ECO:0007669"/>
    <property type="project" value="TreeGrafter"/>
</dbReference>
<reference evidence="5 6" key="1">
    <citation type="submission" date="2024-01" db="EMBL/GenBank/DDBJ databases">
        <title>Genome assemblies of Stephania.</title>
        <authorList>
            <person name="Yang L."/>
        </authorList>
    </citation>
    <scope>NUCLEOTIDE SEQUENCE [LARGE SCALE GENOMIC DNA]</scope>
    <source>
        <strain evidence="5">JXDWG</strain>
        <tissue evidence="5">Leaf</tissue>
    </source>
</reference>
<evidence type="ECO:0000313" key="5">
    <source>
        <dbReference type="EMBL" id="KAK9126570.1"/>
    </source>
</evidence>